<comment type="subcellular location">
    <subcellularLocation>
        <location evidence="1">Cytoplasm</location>
        <location evidence="1">Cytoskeleton</location>
        <location evidence="1">Microtubule organizing center</location>
    </subcellularLocation>
</comment>
<dbReference type="GO" id="GO:0051321">
    <property type="term" value="P:meiotic cell cycle"/>
    <property type="evidence" value="ECO:0007669"/>
    <property type="project" value="TreeGrafter"/>
</dbReference>
<dbReference type="GO" id="GO:0005874">
    <property type="term" value="C:microtubule"/>
    <property type="evidence" value="ECO:0007669"/>
    <property type="project" value="UniProtKB-KW"/>
</dbReference>
<dbReference type="GO" id="GO:0015074">
    <property type="term" value="P:DNA integration"/>
    <property type="evidence" value="ECO:0007669"/>
    <property type="project" value="InterPro"/>
</dbReference>
<feature type="region of interest" description="Disordered" evidence="6">
    <location>
        <begin position="599"/>
        <end position="635"/>
    </location>
</feature>
<organism evidence="8">
    <name type="scientific">Tanacetum cinerariifolium</name>
    <name type="common">Dalmatian daisy</name>
    <name type="synonym">Chrysanthemum cinerariifolium</name>
    <dbReference type="NCBI Taxonomy" id="118510"/>
    <lineage>
        <taxon>Eukaryota</taxon>
        <taxon>Viridiplantae</taxon>
        <taxon>Streptophyta</taxon>
        <taxon>Embryophyta</taxon>
        <taxon>Tracheophyta</taxon>
        <taxon>Spermatophyta</taxon>
        <taxon>Magnoliopsida</taxon>
        <taxon>eudicotyledons</taxon>
        <taxon>Gunneridae</taxon>
        <taxon>Pentapetalae</taxon>
        <taxon>asterids</taxon>
        <taxon>campanulids</taxon>
        <taxon>Asterales</taxon>
        <taxon>Asteraceae</taxon>
        <taxon>Asteroideae</taxon>
        <taxon>Anthemideae</taxon>
        <taxon>Anthemidinae</taxon>
        <taxon>Tanacetum</taxon>
    </lineage>
</organism>
<dbReference type="PANTHER" id="PTHR19302:SF27">
    <property type="entry name" value="GAMMA-TUBULIN COMPLEX COMPONENT 4"/>
    <property type="match status" value="1"/>
</dbReference>
<evidence type="ECO:0000256" key="5">
    <source>
        <dbReference type="ARBA" id="ARBA00023212"/>
    </source>
</evidence>
<dbReference type="Pfam" id="PF04130">
    <property type="entry name" value="GCP_C_terminal"/>
    <property type="match status" value="1"/>
</dbReference>
<dbReference type="InterPro" id="IPR001584">
    <property type="entry name" value="Integrase_cat-core"/>
</dbReference>
<dbReference type="InterPro" id="IPR036397">
    <property type="entry name" value="RNaseH_sf"/>
</dbReference>
<feature type="domain" description="Integrase catalytic" evidence="7">
    <location>
        <begin position="772"/>
        <end position="937"/>
    </location>
</feature>
<dbReference type="Gene3D" id="3.30.420.10">
    <property type="entry name" value="Ribonuclease H-like superfamily/Ribonuclease H"/>
    <property type="match status" value="1"/>
</dbReference>
<evidence type="ECO:0000256" key="2">
    <source>
        <dbReference type="ARBA" id="ARBA00010337"/>
    </source>
</evidence>
<dbReference type="GO" id="GO:0051011">
    <property type="term" value="F:microtubule minus-end binding"/>
    <property type="evidence" value="ECO:0007669"/>
    <property type="project" value="TreeGrafter"/>
</dbReference>
<dbReference type="InterPro" id="IPR042241">
    <property type="entry name" value="GCP_C_sf"/>
</dbReference>
<evidence type="ECO:0000256" key="3">
    <source>
        <dbReference type="ARBA" id="ARBA00022490"/>
    </source>
</evidence>
<dbReference type="SUPFAM" id="SSF53098">
    <property type="entry name" value="Ribonuclease H-like"/>
    <property type="match status" value="1"/>
</dbReference>
<name>A0A6L2KHV1_TANCI</name>
<sequence length="1132" mass="129023">MLPEYIPVRIAESILFAGKAIRVLRNPSSMYRSVDVLSHQATGPQTYKESLRKGPARSLTEDELLPQSEADKIESMLKNLQESSKFHKRLFEEAIGSIRAIAASHLWQLVVVRADLNGHLKALKDYFLLANGDFFQSFLEGSRQLMHLPPRQSTAESDLMVPFQLAKTKTINDYDIYLSRVVLGVNVRSSQVDVQNTIAYAAGGSRTSSNTSLEMSLDGWDGISLEYSVDRPLQLFFTQEVMTRYQRIFQYLLRLKRTQMELEKSWESVMLQGHLDFGKRHKDHFYIQLDVTESQWNILQSHLKESYDFIELVGFHQEYLSALISQSFLYIGSVSRILDGIIKLCLQFCWKIESHETNVNIDELERIAEDETSNRIDRLQESIDKNKSDADKQFAKMMKALKALQPSTTLPAATILIPPPLTYSTTMPPHKTINQTPPTNLLTLHIGAQNQYQANYPSFSAQPAATYTSFSGLQFDSQGFPLPMNPLGDNYHGNTYGQAGVAFPNATSPLVVQGPVRGWHPGTDHRLRKLKMPLFDGAYVYGWVYQAERFFEVQGLNTNGERLRVAVLSLKGPALSWFPWINYREHFRNWEELKRRIDESRTGGATPKPTTNRIGLRGSQPQLAPPGEGTKEKHTGAGRTLFKRMTESKMADEKAKCLCFWCDGKFGPGHRCLEKSLHVLLLHEDDEEEVDDYHEDKEHVHLDAVEVSVHSVVGITTPYTMKLRGIIKGYEVVVLIDGGATHNFLTVWLVKPLGLRIMGKREMGITLGNGKTENSPGDDRVTLRGEPGLRRTEASLQSLARAIPDISETYLIALTRVEDTSTMVTSATSVAVEFIRGIVRLHGIPKSIVSDRDRVFISHFWKELFKYQGTQLKRSTAYHPQTDREVVNRSLETYLRCFSSSKPKQWVKWLSWAEYWYNTSFHSSIGMTPFKVLYGRDPPTIMGYDKGGATTFEVDQYLLVRDEVLDELKMHLRRAQQLMKVQADGKRRDVQFQVWDQVYLKLRPYRQVTVARRLCLKLASRFYGPFEIVEKLKAVIGDHVAEPELPMGLTEDMTVVCKPVDVIGTREGSEGLEFLVVREGLTRDEATWERADMLCKQFPAFHLEDKVNFQGASNDTNQGRFRKGYRRRKEAT</sequence>
<reference evidence="8" key="1">
    <citation type="journal article" date="2019" name="Sci. Rep.">
        <title>Draft genome of Tanacetum cinerariifolium, the natural source of mosquito coil.</title>
        <authorList>
            <person name="Yamashiro T."/>
            <person name="Shiraishi A."/>
            <person name="Satake H."/>
            <person name="Nakayama K."/>
        </authorList>
    </citation>
    <scope>NUCLEOTIDE SEQUENCE</scope>
</reference>
<dbReference type="Gene3D" id="1.20.120.1900">
    <property type="entry name" value="Gamma-tubulin complex, C-terminal domain"/>
    <property type="match status" value="1"/>
</dbReference>
<dbReference type="GO" id="GO:0000930">
    <property type="term" value="C:gamma-tubulin complex"/>
    <property type="evidence" value="ECO:0007669"/>
    <property type="project" value="TreeGrafter"/>
</dbReference>
<evidence type="ECO:0000256" key="4">
    <source>
        <dbReference type="ARBA" id="ARBA00022701"/>
    </source>
</evidence>
<comment type="caution">
    <text evidence="8">The sequence shown here is derived from an EMBL/GenBank/DDBJ whole genome shotgun (WGS) entry which is preliminary data.</text>
</comment>
<dbReference type="InterPro" id="IPR012337">
    <property type="entry name" value="RNaseH-like_sf"/>
</dbReference>
<dbReference type="GO" id="GO:0031122">
    <property type="term" value="P:cytoplasmic microtubule organization"/>
    <property type="evidence" value="ECO:0007669"/>
    <property type="project" value="TreeGrafter"/>
</dbReference>
<dbReference type="GO" id="GO:0000922">
    <property type="term" value="C:spindle pole"/>
    <property type="evidence" value="ECO:0007669"/>
    <property type="project" value="InterPro"/>
</dbReference>
<dbReference type="GO" id="GO:0007020">
    <property type="term" value="P:microtubule nucleation"/>
    <property type="evidence" value="ECO:0007669"/>
    <property type="project" value="InterPro"/>
</dbReference>
<evidence type="ECO:0000256" key="1">
    <source>
        <dbReference type="ARBA" id="ARBA00004267"/>
    </source>
</evidence>
<dbReference type="GO" id="GO:0051225">
    <property type="term" value="P:spindle assembly"/>
    <property type="evidence" value="ECO:0007669"/>
    <property type="project" value="TreeGrafter"/>
</dbReference>
<accession>A0A6L2KHV1</accession>
<protein>
    <submittedName>
        <fullName evidence="8">Gamma-tubulin complex component 4 homolog</fullName>
    </submittedName>
</protein>
<dbReference type="GO" id="GO:0003676">
    <property type="term" value="F:nucleic acid binding"/>
    <property type="evidence" value="ECO:0007669"/>
    <property type="project" value="InterPro"/>
</dbReference>
<dbReference type="GO" id="GO:0000278">
    <property type="term" value="P:mitotic cell cycle"/>
    <property type="evidence" value="ECO:0007669"/>
    <property type="project" value="TreeGrafter"/>
</dbReference>
<dbReference type="EMBL" id="BKCJ010002290">
    <property type="protein sequence ID" value="GEU47565.1"/>
    <property type="molecule type" value="Genomic_DNA"/>
</dbReference>
<keyword evidence="4" id="KW-0493">Microtubule</keyword>
<evidence type="ECO:0000313" key="8">
    <source>
        <dbReference type="EMBL" id="GEU47565.1"/>
    </source>
</evidence>
<keyword evidence="5" id="KW-0206">Cytoskeleton</keyword>
<evidence type="ECO:0000256" key="6">
    <source>
        <dbReference type="SAM" id="MobiDB-lite"/>
    </source>
</evidence>
<evidence type="ECO:0000259" key="7">
    <source>
        <dbReference type="PROSITE" id="PS50994"/>
    </source>
</evidence>
<comment type="similarity">
    <text evidence="2">Belongs to the TUBGCP family.</text>
</comment>
<dbReference type="PANTHER" id="PTHR19302">
    <property type="entry name" value="GAMMA TUBULIN COMPLEX PROTEIN"/>
    <property type="match status" value="1"/>
</dbReference>
<dbReference type="PROSITE" id="PS50994">
    <property type="entry name" value="INTEGRASE"/>
    <property type="match status" value="1"/>
</dbReference>
<dbReference type="AlphaFoldDB" id="A0A6L2KHV1"/>
<proteinExistence type="inferred from homology"/>
<dbReference type="InterPro" id="IPR007259">
    <property type="entry name" value="GCP"/>
</dbReference>
<keyword evidence="3" id="KW-0963">Cytoplasm</keyword>
<dbReference type="InterPro" id="IPR040457">
    <property type="entry name" value="GCP_C"/>
</dbReference>
<dbReference type="GO" id="GO:0043015">
    <property type="term" value="F:gamma-tubulin binding"/>
    <property type="evidence" value="ECO:0007669"/>
    <property type="project" value="InterPro"/>
</dbReference>
<gene>
    <name evidence="8" type="ORF">Tci_019543</name>
</gene>